<dbReference type="EMBL" id="KZ994102">
    <property type="protein sequence ID" value="RKO93834.1"/>
    <property type="molecule type" value="Genomic_DNA"/>
</dbReference>
<gene>
    <name evidence="1" type="ORF">BDK51DRAFT_33826</name>
</gene>
<accession>A0A4P9WLS3</accession>
<reference evidence="2" key="1">
    <citation type="journal article" date="2018" name="Nat. Microbiol.">
        <title>Leveraging single-cell genomics to expand the fungal tree of life.</title>
        <authorList>
            <person name="Ahrendt S.R."/>
            <person name="Quandt C.A."/>
            <person name="Ciobanu D."/>
            <person name="Clum A."/>
            <person name="Salamov A."/>
            <person name="Andreopoulos B."/>
            <person name="Cheng J.F."/>
            <person name="Woyke T."/>
            <person name="Pelin A."/>
            <person name="Henrissat B."/>
            <person name="Reynolds N.K."/>
            <person name="Benny G.L."/>
            <person name="Smith M.E."/>
            <person name="James T.Y."/>
            <person name="Grigoriev I.V."/>
        </authorList>
    </citation>
    <scope>NUCLEOTIDE SEQUENCE [LARGE SCALE GENOMIC DNA]</scope>
</reference>
<name>A0A4P9WLS3_9FUNG</name>
<protein>
    <submittedName>
        <fullName evidence="1">Uncharacterized protein</fullName>
    </submittedName>
</protein>
<evidence type="ECO:0000313" key="1">
    <source>
        <dbReference type="EMBL" id="RKO93834.1"/>
    </source>
</evidence>
<keyword evidence="2" id="KW-1185">Reference proteome</keyword>
<dbReference type="Proteomes" id="UP000269721">
    <property type="component" value="Unassembled WGS sequence"/>
</dbReference>
<proteinExistence type="predicted"/>
<dbReference type="AlphaFoldDB" id="A0A4P9WLS3"/>
<evidence type="ECO:0000313" key="2">
    <source>
        <dbReference type="Proteomes" id="UP000269721"/>
    </source>
</evidence>
<organism evidence="1 2">
    <name type="scientific">Blyttiomyces helicus</name>
    <dbReference type="NCBI Taxonomy" id="388810"/>
    <lineage>
        <taxon>Eukaryota</taxon>
        <taxon>Fungi</taxon>
        <taxon>Fungi incertae sedis</taxon>
        <taxon>Chytridiomycota</taxon>
        <taxon>Chytridiomycota incertae sedis</taxon>
        <taxon>Chytridiomycetes</taxon>
        <taxon>Chytridiomycetes incertae sedis</taxon>
        <taxon>Blyttiomyces</taxon>
    </lineage>
</organism>
<sequence>MIMKEPLPQPPNLADGVLPMRVSSSQTAADGSSTNKTGWIDQAKKNHGASIRGGDDLPEEKRLFRGQWVMRPSLAVPPFSYQRSRDRGWLVHWSGWRIWEAAEAGKGGEVDSSVALEELLDGGEGERSLPVEEEPIDNHVADCVWCPVGVVHKVIKEECQELEAQY</sequence>